<evidence type="ECO:0000256" key="1">
    <source>
        <dbReference type="SAM" id="Phobius"/>
    </source>
</evidence>
<comment type="caution">
    <text evidence="2">The sequence shown here is derived from an EMBL/GenBank/DDBJ whole genome shotgun (WGS) entry which is preliminary data.</text>
</comment>
<keyword evidence="3" id="KW-1185">Reference proteome</keyword>
<keyword evidence="1" id="KW-0812">Transmembrane</keyword>
<organism evidence="2 3">
    <name type="scientific">Cercophora scortea</name>
    <dbReference type="NCBI Taxonomy" id="314031"/>
    <lineage>
        <taxon>Eukaryota</taxon>
        <taxon>Fungi</taxon>
        <taxon>Dikarya</taxon>
        <taxon>Ascomycota</taxon>
        <taxon>Pezizomycotina</taxon>
        <taxon>Sordariomycetes</taxon>
        <taxon>Sordariomycetidae</taxon>
        <taxon>Sordariales</taxon>
        <taxon>Lasiosphaeriaceae</taxon>
        <taxon>Cercophora</taxon>
    </lineage>
</organism>
<keyword evidence="1" id="KW-1133">Transmembrane helix</keyword>
<evidence type="ECO:0000313" key="3">
    <source>
        <dbReference type="Proteomes" id="UP001286456"/>
    </source>
</evidence>
<sequence length="59" mass="6614">MSVCMYVRVCVSTLCVYSCMCVPGSGRYLGNHQILVSFSFSIDLSGLVFIIFSHRQATW</sequence>
<reference evidence="2" key="2">
    <citation type="submission" date="2023-06" db="EMBL/GenBank/DDBJ databases">
        <authorList>
            <consortium name="Lawrence Berkeley National Laboratory"/>
            <person name="Haridas S."/>
            <person name="Hensen N."/>
            <person name="Bonometti L."/>
            <person name="Westerberg I."/>
            <person name="Brannstrom I.O."/>
            <person name="Guillou S."/>
            <person name="Cros-Aarteil S."/>
            <person name="Calhoun S."/>
            <person name="Kuo A."/>
            <person name="Mondo S."/>
            <person name="Pangilinan J."/>
            <person name="Riley R."/>
            <person name="Labutti K."/>
            <person name="Andreopoulos B."/>
            <person name="Lipzen A."/>
            <person name="Chen C."/>
            <person name="Yanf M."/>
            <person name="Daum C."/>
            <person name="Ng V."/>
            <person name="Clum A."/>
            <person name="Steindorff A."/>
            <person name="Ohm R."/>
            <person name="Martin F."/>
            <person name="Silar P."/>
            <person name="Natvig D."/>
            <person name="Lalanne C."/>
            <person name="Gautier V."/>
            <person name="Ament-Velasquez S.L."/>
            <person name="Kruys A."/>
            <person name="Hutchinson M.I."/>
            <person name="Powell A.J."/>
            <person name="Barry K."/>
            <person name="Miller A.N."/>
            <person name="Grigoriev I.V."/>
            <person name="Debuchy R."/>
            <person name="Gladieux P."/>
            <person name="Thoren M.H."/>
            <person name="Johannesson H."/>
        </authorList>
    </citation>
    <scope>NUCLEOTIDE SEQUENCE</scope>
    <source>
        <strain evidence="2">SMH4131-1</strain>
    </source>
</reference>
<evidence type="ECO:0000313" key="2">
    <source>
        <dbReference type="EMBL" id="KAK3320912.1"/>
    </source>
</evidence>
<gene>
    <name evidence="2" type="ORF">B0T19DRAFT_252672</name>
</gene>
<feature type="transmembrane region" description="Helical" evidence="1">
    <location>
        <begin position="31"/>
        <end position="52"/>
    </location>
</feature>
<reference evidence="2" key="1">
    <citation type="journal article" date="2023" name="Mol. Phylogenet. Evol.">
        <title>Genome-scale phylogeny and comparative genomics of the fungal order Sordariales.</title>
        <authorList>
            <person name="Hensen N."/>
            <person name="Bonometti L."/>
            <person name="Westerberg I."/>
            <person name="Brannstrom I.O."/>
            <person name="Guillou S."/>
            <person name="Cros-Aarteil S."/>
            <person name="Calhoun S."/>
            <person name="Haridas S."/>
            <person name="Kuo A."/>
            <person name="Mondo S."/>
            <person name="Pangilinan J."/>
            <person name="Riley R."/>
            <person name="LaButti K."/>
            <person name="Andreopoulos B."/>
            <person name="Lipzen A."/>
            <person name="Chen C."/>
            <person name="Yan M."/>
            <person name="Daum C."/>
            <person name="Ng V."/>
            <person name="Clum A."/>
            <person name="Steindorff A."/>
            <person name="Ohm R.A."/>
            <person name="Martin F."/>
            <person name="Silar P."/>
            <person name="Natvig D.O."/>
            <person name="Lalanne C."/>
            <person name="Gautier V."/>
            <person name="Ament-Velasquez S.L."/>
            <person name="Kruys A."/>
            <person name="Hutchinson M.I."/>
            <person name="Powell A.J."/>
            <person name="Barry K."/>
            <person name="Miller A.N."/>
            <person name="Grigoriev I.V."/>
            <person name="Debuchy R."/>
            <person name="Gladieux P."/>
            <person name="Hiltunen Thoren M."/>
            <person name="Johannesson H."/>
        </authorList>
    </citation>
    <scope>NUCLEOTIDE SEQUENCE</scope>
    <source>
        <strain evidence="2">SMH4131-1</strain>
    </source>
</reference>
<dbReference type="AlphaFoldDB" id="A0AAE0M6B6"/>
<name>A0AAE0M6B6_9PEZI</name>
<protein>
    <submittedName>
        <fullName evidence="2">Uncharacterized protein</fullName>
    </submittedName>
</protein>
<accession>A0AAE0M6B6</accession>
<keyword evidence="1" id="KW-0472">Membrane</keyword>
<proteinExistence type="predicted"/>
<dbReference type="Proteomes" id="UP001286456">
    <property type="component" value="Unassembled WGS sequence"/>
</dbReference>
<dbReference type="EMBL" id="JAUEPO010000005">
    <property type="protein sequence ID" value="KAK3320912.1"/>
    <property type="molecule type" value="Genomic_DNA"/>
</dbReference>